<dbReference type="Proteomes" id="UP000580861">
    <property type="component" value="Unassembled WGS sequence"/>
</dbReference>
<comment type="caution">
    <text evidence="2">The sequence shown here is derived from an EMBL/GenBank/DDBJ whole genome shotgun (WGS) entry which is preliminary data.</text>
</comment>
<name>A0A841B1Z7_9PSEU</name>
<feature type="compositionally biased region" description="Pro residues" evidence="1">
    <location>
        <begin position="68"/>
        <end position="77"/>
    </location>
</feature>
<accession>A0A841B1Z7</accession>
<evidence type="ECO:0000313" key="2">
    <source>
        <dbReference type="EMBL" id="MBB5852961.1"/>
    </source>
</evidence>
<gene>
    <name evidence="2" type="ORF">HDA45_003048</name>
</gene>
<dbReference type="InterPro" id="IPR046828">
    <property type="entry name" value="RepSA"/>
</dbReference>
<sequence>MFVTLTCDTYSPAPVWSDGSPVNPSTYDYRRAARGAVHFSALVDRWWQNLRRVVGWDVQYFATVEPQPEAPHLPPPSKLHLARGHPDGH</sequence>
<protein>
    <submittedName>
        <fullName evidence="2">Uncharacterized protein</fullName>
    </submittedName>
</protein>
<keyword evidence="3" id="KW-1185">Reference proteome</keyword>
<reference evidence="2 3" key="1">
    <citation type="submission" date="2020-08" db="EMBL/GenBank/DDBJ databases">
        <title>Sequencing the genomes of 1000 actinobacteria strains.</title>
        <authorList>
            <person name="Klenk H.-P."/>
        </authorList>
    </citation>
    <scope>NUCLEOTIDE SEQUENCE [LARGE SCALE GENOMIC DNA]</scope>
    <source>
        <strain evidence="2 3">DSM 45272</strain>
    </source>
</reference>
<dbReference type="AlphaFoldDB" id="A0A841B1Z7"/>
<proteinExistence type="predicted"/>
<dbReference type="EMBL" id="JACHMX010000001">
    <property type="protein sequence ID" value="MBB5852961.1"/>
    <property type="molecule type" value="Genomic_DNA"/>
</dbReference>
<organism evidence="2 3">
    <name type="scientific">Amycolatopsis umgeniensis</name>
    <dbReference type="NCBI Taxonomy" id="336628"/>
    <lineage>
        <taxon>Bacteria</taxon>
        <taxon>Bacillati</taxon>
        <taxon>Actinomycetota</taxon>
        <taxon>Actinomycetes</taxon>
        <taxon>Pseudonocardiales</taxon>
        <taxon>Pseudonocardiaceae</taxon>
        <taxon>Amycolatopsis</taxon>
    </lineage>
</organism>
<dbReference type="Pfam" id="PF20199">
    <property type="entry name" value="RepSA"/>
    <property type="match status" value="1"/>
</dbReference>
<feature type="region of interest" description="Disordered" evidence="1">
    <location>
        <begin position="67"/>
        <end position="89"/>
    </location>
</feature>
<evidence type="ECO:0000313" key="3">
    <source>
        <dbReference type="Proteomes" id="UP000580861"/>
    </source>
</evidence>
<evidence type="ECO:0000256" key="1">
    <source>
        <dbReference type="SAM" id="MobiDB-lite"/>
    </source>
</evidence>
<dbReference type="RefSeq" id="WP_184895792.1">
    <property type="nucleotide sequence ID" value="NZ_JACHMX010000001.1"/>
</dbReference>